<dbReference type="Proteomes" id="UP001180536">
    <property type="component" value="Unassembled WGS sequence"/>
</dbReference>
<dbReference type="EMBL" id="JAVDXQ010000013">
    <property type="protein sequence ID" value="MDR7299797.1"/>
    <property type="molecule type" value="Genomic_DNA"/>
</dbReference>
<evidence type="ECO:0000313" key="3">
    <source>
        <dbReference type="Proteomes" id="UP001180536"/>
    </source>
</evidence>
<gene>
    <name evidence="2" type="ORF">J2X16_005175</name>
</gene>
<accession>A0ABU1ZGN9</accession>
<name>A0ABU1ZGN9_9BURK</name>
<reference evidence="2 3" key="1">
    <citation type="submission" date="2023-07" db="EMBL/GenBank/DDBJ databases">
        <title>Sorghum-associated microbial communities from plants grown in Nebraska, USA.</title>
        <authorList>
            <person name="Schachtman D."/>
        </authorList>
    </citation>
    <scope>NUCLEOTIDE SEQUENCE [LARGE SCALE GENOMIC DNA]</scope>
    <source>
        <strain evidence="2 3">BE310</strain>
    </source>
</reference>
<evidence type="ECO:0000313" key="2">
    <source>
        <dbReference type="EMBL" id="MDR7299797.1"/>
    </source>
</evidence>
<sequence>MWTRRAFPAILAGTAAGSLSIARASTPACAPGSHEFGHGLEGQRKADLGNGTYLNPIVAGDHADPTV</sequence>
<keyword evidence="3" id="KW-1185">Reference proteome</keyword>
<protein>
    <submittedName>
        <fullName evidence="2">Uncharacterized protein</fullName>
    </submittedName>
</protein>
<proteinExistence type="predicted"/>
<feature type="signal peptide" evidence="1">
    <location>
        <begin position="1"/>
        <end position="24"/>
    </location>
</feature>
<keyword evidence="1" id="KW-0732">Signal</keyword>
<organism evidence="2 3">
    <name type="scientific">Pelomonas aquatica</name>
    <dbReference type="NCBI Taxonomy" id="431058"/>
    <lineage>
        <taxon>Bacteria</taxon>
        <taxon>Pseudomonadati</taxon>
        <taxon>Pseudomonadota</taxon>
        <taxon>Betaproteobacteria</taxon>
        <taxon>Burkholderiales</taxon>
        <taxon>Sphaerotilaceae</taxon>
        <taxon>Roseateles</taxon>
    </lineage>
</organism>
<comment type="caution">
    <text evidence="2">The sequence shown here is derived from an EMBL/GenBank/DDBJ whole genome shotgun (WGS) entry which is preliminary data.</text>
</comment>
<evidence type="ECO:0000256" key="1">
    <source>
        <dbReference type="SAM" id="SignalP"/>
    </source>
</evidence>
<feature type="non-terminal residue" evidence="2">
    <location>
        <position position="67"/>
    </location>
</feature>
<feature type="chain" id="PRO_5046235598" evidence="1">
    <location>
        <begin position="25"/>
        <end position="67"/>
    </location>
</feature>